<accession>A0ABD1Y3P3</accession>
<dbReference type="Proteomes" id="UP001605036">
    <property type="component" value="Unassembled WGS sequence"/>
</dbReference>
<keyword evidence="2" id="KW-1185">Reference proteome</keyword>
<gene>
    <name evidence="1" type="ORF">R1flu_001229</name>
</gene>
<dbReference type="AlphaFoldDB" id="A0ABD1Y3P3"/>
<dbReference type="EMBL" id="JBHFFA010000006">
    <property type="protein sequence ID" value="KAL2621024.1"/>
    <property type="molecule type" value="Genomic_DNA"/>
</dbReference>
<name>A0ABD1Y3P3_9MARC</name>
<protein>
    <submittedName>
        <fullName evidence="1">Uncharacterized protein</fullName>
    </submittedName>
</protein>
<organism evidence="1 2">
    <name type="scientific">Riccia fluitans</name>
    <dbReference type="NCBI Taxonomy" id="41844"/>
    <lineage>
        <taxon>Eukaryota</taxon>
        <taxon>Viridiplantae</taxon>
        <taxon>Streptophyta</taxon>
        <taxon>Embryophyta</taxon>
        <taxon>Marchantiophyta</taxon>
        <taxon>Marchantiopsida</taxon>
        <taxon>Marchantiidae</taxon>
        <taxon>Marchantiales</taxon>
        <taxon>Ricciaceae</taxon>
        <taxon>Riccia</taxon>
    </lineage>
</organism>
<proteinExistence type="predicted"/>
<reference evidence="1 2" key="1">
    <citation type="submission" date="2024-09" db="EMBL/GenBank/DDBJ databases">
        <title>Chromosome-scale assembly of Riccia fluitans.</title>
        <authorList>
            <person name="Paukszto L."/>
            <person name="Sawicki J."/>
            <person name="Karawczyk K."/>
            <person name="Piernik-Szablinska J."/>
            <person name="Szczecinska M."/>
            <person name="Mazdziarz M."/>
        </authorList>
    </citation>
    <scope>NUCLEOTIDE SEQUENCE [LARGE SCALE GENOMIC DNA]</scope>
    <source>
        <strain evidence="1">Rf_01</strain>
        <tissue evidence="1">Aerial parts of the thallus</tissue>
    </source>
</reference>
<sequence>MSTTKVQRRWIFMNRNLRCHPQWAGKVMMKKDDAEMRAKLMRRNAQNHPKWSGRIIKNGLSSPRTSAHQHIRCSIEGQGSGTQACKNVSAFTVQLPMKDGETASSGSLQINIHITRTCPCVGHLTIDLNL</sequence>
<evidence type="ECO:0000313" key="1">
    <source>
        <dbReference type="EMBL" id="KAL2621024.1"/>
    </source>
</evidence>
<evidence type="ECO:0000313" key="2">
    <source>
        <dbReference type="Proteomes" id="UP001605036"/>
    </source>
</evidence>
<comment type="caution">
    <text evidence="1">The sequence shown here is derived from an EMBL/GenBank/DDBJ whole genome shotgun (WGS) entry which is preliminary data.</text>
</comment>